<dbReference type="AlphaFoldDB" id="A0A150QBD9"/>
<dbReference type="Proteomes" id="UP000075260">
    <property type="component" value="Unassembled WGS sequence"/>
</dbReference>
<dbReference type="GO" id="GO:0005524">
    <property type="term" value="F:ATP binding"/>
    <property type="evidence" value="ECO:0007669"/>
    <property type="project" value="UniProtKB-KW"/>
</dbReference>
<feature type="region of interest" description="Disordered" evidence="5">
    <location>
        <begin position="353"/>
        <end position="527"/>
    </location>
</feature>
<dbReference type="Gene3D" id="3.30.200.20">
    <property type="entry name" value="Phosphorylase Kinase, domain 1"/>
    <property type="match status" value="1"/>
</dbReference>
<dbReference type="Pfam" id="PF00069">
    <property type="entry name" value="Pkinase"/>
    <property type="match status" value="1"/>
</dbReference>
<protein>
    <recommendedName>
        <fullName evidence="6">Protein kinase domain-containing protein</fullName>
    </recommendedName>
</protein>
<reference evidence="7 8" key="1">
    <citation type="submission" date="2014-02" db="EMBL/GenBank/DDBJ databases">
        <title>The small core and large imbalanced accessory genome model reveals a collaborative survival strategy of Sorangium cellulosum strains in nature.</title>
        <authorList>
            <person name="Han K."/>
            <person name="Peng R."/>
            <person name="Blom J."/>
            <person name="Li Y.-Z."/>
        </authorList>
    </citation>
    <scope>NUCLEOTIDE SEQUENCE [LARGE SCALE GENOMIC DNA]</scope>
    <source>
        <strain evidence="7 8">So0008-312</strain>
    </source>
</reference>
<proteinExistence type="predicted"/>
<dbReference type="PANTHER" id="PTHR43289">
    <property type="entry name" value="MITOGEN-ACTIVATED PROTEIN KINASE KINASE KINASE 20-RELATED"/>
    <property type="match status" value="1"/>
</dbReference>
<evidence type="ECO:0000256" key="4">
    <source>
        <dbReference type="ARBA" id="ARBA00022840"/>
    </source>
</evidence>
<keyword evidence="3" id="KW-0418">Kinase</keyword>
<dbReference type="EMBL" id="JEMA01000842">
    <property type="protein sequence ID" value="KYF65305.1"/>
    <property type="molecule type" value="Genomic_DNA"/>
</dbReference>
<accession>A0A150QBD9</accession>
<evidence type="ECO:0000259" key="6">
    <source>
        <dbReference type="PROSITE" id="PS50011"/>
    </source>
</evidence>
<evidence type="ECO:0000256" key="1">
    <source>
        <dbReference type="ARBA" id="ARBA00022679"/>
    </source>
</evidence>
<evidence type="ECO:0000313" key="7">
    <source>
        <dbReference type="EMBL" id="KYF65305.1"/>
    </source>
</evidence>
<keyword evidence="2" id="KW-0547">Nucleotide-binding</keyword>
<dbReference type="OrthoDB" id="9801841at2"/>
<dbReference type="InterPro" id="IPR011009">
    <property type="entry name" value="Kinase-like_dom_sf"/>
</dbReference>
<organism evidence="7 8">
    <name type="scientific">Sorangium cellulosum</name>
    <name type="common">Polyangium cellulosum</name>
    <dbReference type="NCBI Taxonomy" id="56"/>
    <lineage>
        <taxon>Bacteria</taxon>
        <taxon>Pseudomonadati</taxon>
        <taxon>Myxococcota</taxon>
        <taxon>Polyangia</taxon>
        <taxon>Polyangiales</taxon>
        <taxon>Polyangiaceae</taxon>
        <taxon>Sorangium</taxon>
    </lineage>
</organism>
<name>A0A150QBD9_SORCE</name>
<evidence type="ECO:0000313" key="8">
    <source>
        <dbReference type="Proteomes" id="UP000075260"/>
    </source>
</evidence>
<comment type="caution">
    <text evidence="7">The sequence shown here is derived from an EMBL/GenBank/DDBJ whole genome shotgun (WGS) entry which is preliminary data.</text>
</comment>
<feature type="compositionally biased region" description="Low complexity" evidence="5">
    <location>
        <begin position="414"/>
        <end position="430"/>
    </location>
</feature>
<feature type="non-terminal residue" evidence="7">
    <location>
        <position position="527"/>
    </location>
</feature>
<dbReference type="GO" id="GO:0004674">
    <property type="term" value="F:protein serine/threonine kinase activity"/>
    <property type="evidence" value="ECO:0007669"/>
    <property type="project" value="TreeGrafter"/>
</dbReference>
<sequence>MALDRPPSAGSASRLGNYELLKELSGGGIGSTWLARASSEGDAKGAPPVTILRIYRHLTRKSETADTILREAGSAQQLRFPNVVSVLDARIADGEVFIVSEYVEGEQLGALVSAAGAEGLPLPVVLRIAADVLRALASAHAAEPALVHGELNPTHVLVGIDGVTRVGGLGVARAIAGLAPMGTRNPDRLAYAAPERVKAMAAHTAAPLDARADLFSIGVILWELLSRQRLFSSKLETAVIQKVLTAPIPPLAGVAGGAVPAEVGDVVRTALERDPALRFESASAMLAALESAGAARIAAPEDVAAALTRLAGKTIEPRRTMIAAAMAGTAGATESRPSPRARGATLVGLAIPEAALSPRGDGPRHGITAPSPRPRGAPTTPGTPPVAVGGAVSASQLRPSGSAVAPKNGMATRPAGASNGAAPAGPGVAHADVDTAWGSVDEGPARGLPAPRPPADTLPRIEPASERTESRGAAVAGHEAKAATPTPPAAAVREQRPARAAVPRPGDAGDGRRGPRCRGPVMRATAS</sequence>
<dbReference type="SUPFAM" id="SSF56112">
    <property type="entry name" value="Protein kinase-like (PK-like)"/>
    <property type="match status" value="1"/>
</dbReference>
<evidence type="ECO:0000256" key="3">
    <source>
        <dbReference type="ARBA" id="ARBA00022777"/>
    </source>
</evidence>
<dbReference type="CDD" id="cd14014">
    <property type="entry name" value="STKc_PknB_like"/>
    <property type="match status" value="1"/>
</dbReference>
<gene>
    <name evidence="7" type="ORF">BE15_14930</name>
</gene>
<dbReference type="Gene3D" id="1.10.510.10">
    <property type="entry name" value="Transferase(Phosphotransferase) domain 1"/>
    <property type="match status" value="1"/>
</dbReference>
<feature type="domain" description="Protein kinase" evidence="6">
    <location>
        <begin position="18"/>
        <end position="289"/>
    </location>
</feature>
<keyword evidence="1" id="KW-0808">Transferase</keyword>
<evidence type="ECO:0000256" key="5">
    <source>
        <dbReference type="SAM" id="MobiDB-lite"/>
    </source>
</evidence>
<evidence type="ECO:0000256" key="2">
    <source>
        <dbReference type="ARBA" id="ARBA00022741"/>
    </source>
</evidence>
<keyword evidence="4" id="KW-0067">ATP-binding</keyword>
<feature type="compositionally biased region" description="Low complexity" evidence="5">
    <location>
        <begin position="368"/>
        <end position="395"/>
    </location>
</feature>
<dbReference type="InterPro" id="IPR000719">
    <property type="entry name" value="Prot_kinase_dom"/>
</dbReference>
<dbReference type="PANTHER" id="PTHR43289:SF6">
    <property type="entry name" value="SERINE_THREONINE-PROTEIN KINASE NEKL-3"/>
    <property type="match status" value="1"/>
</dbReference>
<dbReference type="PROSITE" id="PS50011">
    <property type="entry name" value="PROTEIN_KINASE_DOM"/>
    <property type="match status" value="1"/>
</dbReference>